<proteinExistence type="predicted"/>
<gene>
    <name evidence="7" type="ORF">Cabys_423</name>
    <name evidence="8" type="ORF">Calab_1694</name>
</gene>
<protein>
    <submittedName>
        <fullName evidence="8">DoxX family protein</fullName>
    </submittedName>
    <submittedName>
        <fullName evidence="7">Methylamine utilization protein MauE</fullName>
    </submittedName>
</protein>
<dbReference type="AlphaFoldDB" id="H1XRV2"/>
<dbReference type="HOGENOM" id="CLU_101331_3_1_0"/>
<evidence type="ECO:0000259" key="6">
    <source>
        <dbReference type="Pfam" id="PF07291"/>
    </source>
</evidence>
<dbReference type="InParanoid" id="H1XRV2"/>
<evidence type="ECO:0000256" key="2">
    <source>
        <dbReference type="ARBA" id="ARBA00022692"/>
    </source>
</evidence>
<dbReference type="EMBL" id="CM001402">
    <property type="protein sequence ID" value="EHO41312.1"/>
    <property type="molecule type" value="Genomic_DNA"/>
</dbReference>
<dbReference type="RefSeq" id="WP_006928410.1">
    <property type="nucleotide sequence ID" value="NZ_CM001402.1"/>
</dbReference>
<reference evidence="7 10" key="2">
    <citation type="submission" date="2016-11" db="EMBL/GenBank/DDBJ databases">
        <title>Genomic analysis of Caldithrix abyssi and proposal of a novel bacterial phylum Caldithrichaeota.</title>
        <authorList>
            <person name="Kublanov I."/>
            <person name="Sigalova O."/>
            <person name="Gavrilov S."/>
            <person name="Lebedinsky A."/>
            <person name="Ivanova N."/>
            <person name="Daum C."/>
            <person name="Reddy T."/>
            <person name="Klenk H.P."/>
            <person name="Goker M."/>
            <person name="Reva O."/>
            <person name="Miroshnichenko M."/>
            <person name="Kyprides N."/>
            <person name="Woyke T."/>
            <person name="Gelfand M."/>
        </authorList>
    </citation>
    <scope>NUCLEOTIDE SEQUENCE [LARGE SCALE GENOMIC DNA]</scope>
    <source>
        <strain evidence="7 10">LF13</strain>
    </source>
</reference>
<dbReference type="InterPro" id="IPR009908">
    <property type="entry name" value="Methylamine_util_MauE"/>
</dbReference>
<dbReference type="KEGG" id="caby:Cabys_423"/>
<feature type="transmembrane region" description="Helical" evidence="5">
    <location>
        <begin position="118"/>
        <end position="136"/>
    </location>
</feature>
<evidence type="ECO:0000313" key="9">
    <source>
        <dbReference type="Proteomes" id="UP000004671"/>
    </source>
</evidence>
<keyword evidence="4 5" id="KW-0472">Membrane</keyword>
<dbReference type="EMBL" id="CP018099">
    <property type="protein sequence ID" value="APF17174.1"/>
    <property type="molecule type" value="Genomic_DNA"/>
</dbReference>
<accession>H1XRV2</accession>
<dbReference type="OrthoDB" id="5422529at2"/>
<dbReference type="GO" id="GO:0030416">
    <property type="term" value="P:methylamine metabolic process"/>
    <property type="evidence" value="ECO:0007669"/>
    <property type="project" value="InterPro"/>
</dbReference>
<sequence length="144" mass="16150" precursor="true">MKNLLNNWRFQLILRIVLGLFLSITGVAKIMDLAAFGKAVNGFGLLPSTWVVLVTVIIPYLELILGLMLLLNFYAKPAYVTALTMLIVFTALSAYKYFSGDISDCGCFGKLLQRKTDEKLLIENAFLMALFALGYFKMKGTKYE</sequence>
<feature type="transmembrane region" description="Helical" evidence="5">
    <location>
        <begin position="12"/>
        <end position="30"/>
    </location>
</feature>
<dbReference type="Proteomes" id="UP000183868">
    <property type="component" value="Chromosome"/>
</dbReference>
<name>H1XRV2_CALAY</name>
<organism evidence="8 9">
    <name type="scientific">Caldithrix abyssi DSM 13497</name>
    <dbReference type="NCBI Taxonomy" id="880073"/>
    <lineage>
        <taxon>Bacteria</taxon>
        <taxon>Pseudomonadati</taxon>
        <taxon>Calditrichota</taxon>
        <taxon>Calditrichia</taxon>
        <taxon>Calditrichales</taxon>
        <taxon>Calditrichaceae</taxon>
        <taxon>Caldithrix</taxon>
    </lineage>
</organism>
<evidence type="ECO:0000313" key="8">
    <source>
        <dbReference type="EMBL" id="EHO41312.1"/>
    </source>
</evidence>
<reference evidence="8 9" key="1">
    <citation type="submission" date="2011-09" db="EMBL/GenBank/DDBJ databases">
        <title>The permanent draft genome of Caldithrix abyssi DSM 13497.</title>
        <authorList>
            <consortium name="US DOE Joint Genome Institute (JGI-PGF)"/>
            <person name="Lucas S."/>
            <person name="Han J."/>
            <person name="Lapidus A."/>
            <person name="Bruce D."/>
            <person name="Goodwin L."/>
            <person name="Pitluck S."/>
            <person name="Peters L."/>
            <person name="Kyrpides N."/>
            <person name="Mavromatis K."/>
            <person name="Ivanova N."/>
            <person name="Mikhailova N."/>
            <person name="Chertkov O."/>
            <person name="Detter J.C."/>
            <person name="Tapia R."/>
            <person name="Han C."/>
            <person name="Land M."/>
            <person name="Hauser L."/>
            <person name="Markowitz V."/>
            <person name="Cheng J.-F."/>
            <person name="Hugenholtz P."/>
            <person name="Woyke T."/>
            <person name="Wu D."/>
            <person name="Spring S."/>
            <person name="Brambilla E."/>
            <person name="Klenk H.-P."/>
            <person name="Eisen J.A."/>
        </authorList>
    </citation>
    <scope>NUCLEOTIDE SEQUENCE [LARGE SCALE GENOMIC DNA]</scope>
    <source>
        <strain evidence="8 9">DSM 13497</strain>
    </source>
</reference>
<evidence type="ECO:0000256" key="4">
    <source>
        <dbReference type="ARBA" id="ARBA00023136"/>
    </source>
</evidence>
<keyword evidence="2 5" id="KW-0812">Transmembrane</keyword>
<dbReference type="UniPathway" id="UPA00895"/>
<dbReference type="PaxDb" id="880073-Calab_1694"/>
<evidence type="ECO:0000313" key="7">
    <source>
        <dbReference type="EMBL" id="APF17174.1"/>
    </source>
</evidence>
<comment type="subcellular location">
    <subcellularLocation>
        <location evidence="1">Membrane</location>
        <topology evidence="1">Multi-pass membrane protein</topology>
    </subcellularLocation>
</comment>
<feature type="transmembrane region" description="Helical" evidence="5">
    <location>
        <begin position="50"/>
        <end position="71"/>
    </location>
</feature>
<keyword evidence="9" id="KW-1185">Reference proteome</keyword>
<evidence type="ECO:0000313" key="10">
    <source>
        <dbReference type="Proteomes" id="UP000183868"/>
    </source>
</evidence>
<feature type="domain" description="Methylamine utilisation protein MauE" evidence="6">
    <location>
        <begin position="10"/>
        <end position="136"/>
    </location>
</feature>
<feature type="transmembrane region" description="Helical" evidence="5">
    <location>
        <begin position="78"/>
        <end position="98"/>
    </location>
</feature>
<keyword evidence="3 5" id="KW-1133">Transmembrane helix</keyword>
<evidence type="ECO:0000256" key="1">
    <source>
        <dbReference type="ARBA" id="ARBA00004141"/>
    </source>
</evidence>
<dbReference type="Proteomes" id="UP000004671">
    <property type="component" value="Chromosome"/>
</dbReference>
<evidence type="ECO:0000256" key="3">
    <source>
        <dbReference type="ARBA" id="ARBA00022989"/>
    </source>
</evidence>
<dbReference type="Pfam" id="PF07291">
    <property type="entry name" value="MauE"/>
    <property type="match status" value="1"/>
</dbReference>
<dbReference type="GO" id="GO:0016020">
    <property type="term" value="C:membrane"/>
    <property type="evidence" value="ECO:0007669"/>
    <property type="project" value="UniProtKB-SubCell"/>
</dbReference>
<evidence type="ECO:0000256" key="5">
    <source>
        <dbReference type="SAM" id="Phobius"/>
    </source>
</evidence>
<dbReference type="eggNOG" id="COG2259">
    <property type="taxonomic scope" value="Bacteria"/>
</dbReference>